<dbReference type="GO" id="GO:0006886">
    <property type="term" value="P:intracellular protein transport"/>
    <property type="evidence" value="ECO:0007669"/>
    <property type="project" value="TreeGrafter"/>
</dbReference>
<dbReference type="Pfam" id="PF11470">
    <property type="entry name" value="TUG-UBL1"/>
    <property type="match status" value="1"/>
</dbReference>
<dbReference type="GO" id="GO:0012506">
    <property type="term" value="C:vesicle membrane"/>
    <property type="evidence" value="ECO:0007669"/>
    <property type="project" value="TreeGrafter"/>
</dbReference>
<organism evidence="3 4">
    <name type="scientific">Apatococcus fuscideae</name>
    <dbReference type="NCBI Taxonomy" id="2026836"/>
    <lineage>
        <taxon>Eukaryota</taxon>
        <taxon>Viridiplantae</taxon>
        <taxon>Chlorophyta</taxon>
        <taxon>core chlorophytes</taxon>
        <taxon>Trebouxiophyceae</taxon>
        <taxon>Chlorellales</taxon>
        <taxon>Chlorellaceae</taxon>
        <taxon>Apatococcus</taxon>
    </lineage>
</organism>
<dbReference type="InterPro" id="IPR021569">
    <property type="entry name" value="TUG-UBL1"/>
</dbReference>
<dbReference type="InterPro" id="IPR029071">
    <property type="entry name" value="Ubiquitin-like_domsf"/>
</dbReference>
<protein>
    <recommendedName>
        <fullName evidence="2">UBX domain-containing protein</fullName>
    </recommendedName>
</protein>
<sequence length="441" mass="46706">MASTLVVWSEGKRVSVKVTPMAPLSKVVEEACKLLKPPPDPSTCQLLVNKKLQDLSTPLRYANLPKEAKLELLTGHQARLGQQEPAAVSGSLSGASQQQQQPTSATPSLQQVVTPHQPAPAAAAHPQTDPSTATPPKPDASGPALLRPAQSFQRGLSNQPATSLQVSVNAPALNEDDGARVPGVNRPLHVFRRPQAVPDAPHDPMDTEGEEPSDAFFELTQDDLHRMMAGFNRSSRAGEGQGLKTAKMREQEASQRAARLGPIPIRVHLPDGLIIQASFQATEPLSAIHSFVKSCLLPNAPAWYLYTTPPKQVMQDLRPTLFQAGLAPAAIVYLGTSQTTETVHGAAEPPPFSPGAATNGHTTGSREQPSLLRPDVDALRGAAPVWNPRERPERATGQSGALAAAEKGKGKAADAGISQRDGQTGGDKAKKGPKWLKLGAK</sequence>
<evidence type="ECO:0000256" key="1">
    <source>
        <dbReference type="SAM" id="MobiDB-lite"/>
    </source>
</evidence>
<dbReference type="SUPFAM" id="SSF54236">
    <property type="entry name" value="Ubiquitin-like"/>
    <property type="match status" value="2"/>
</dbReference>
<reference evidence="3 4" key="1">
    <citation type="journal article" date="2024" name="Nat. Commun.">
        <title>Phylogenomics reveals the evolutionary origins of lichenization in chlorophyte algae.</title>
        <authorList>
            <person name="Puginier C."/>
            <person name="Libourel C."/>
            <person name="Otte J."/>
            <person name="Skaloud P."/>
            <person name="Haon M."/>
            <person name="Grisel S."/>
            <person name="Petersen M."/>
            <person name="Berrin J.G."/>
            <person name="Delaux P.M."/>
            <person name="Dal Grande F."/>
            <person name="Keller J."/>
        </authorList>
    </citation>
    <scope>NUCLEOTIDE SEQUENCE [LARGE SCALE GENOMIC DNA]</scope>
    <source>
        <strain evidence="3 4">SAG 2523</strain>
    </source>
</reference>
<dbReference type="PANTHER" id="PTHR46467:SF1">
    <property type="entry name" value="TETHER CONTAINING UBX DOMAIN FOR GLUT4"/>
    <property type="match status" value="1"/>
</dbReference>
<dbReference type="AlphaFoldDB" id="A0AAW1T6I7"/>
<name>A0AAW1T6I7_9CHLO</name>
<accession>A0AAW1T6I7</accession>
<gene>
    <name evidence="3" type="ORF">WJX84_002005</name>
</gene>
<evidence type="ECO:0000313" key="4">
    <source>
        <dbReference type="Proteomes" id="UP001485043"/>
    </source>
</evidence>
<dbReference type="PROSITE" id="PS50033">
    <property type="entry name" value="UBX"/>
    <property type="match status" value="1"/>
</dbReference>
<evidence type="ECO:0000259" key="2">
    <source>
        <dbReference type="PROSITE" id="PS50033"/>
    </source>
</evidence>
<feature type="compositionally biased region" description="Low complexity" evidence="1">
    <location>
        <begin position="89"/>
        <end position="128"/>
    </location>
</feature>
<dbReference type="Proteomes" id="UP001485043">
    <property type="component" value="Unassembled WGS sequence"/>
</dbReference>
<feature type="region of interest" description="Disordered" evidence="1">
    <location>
        <begin position="341"/>
        <end position="441"/>
    </location>
</feature>
<dbReference type="PANTHER" id="PTHR46467">
    <property type="entry name" value="TETHER CONTAINING UBX DOMAIN FOR GLUT4"/>
    <property type="match status" value="1"/>
</dbReference>
<dbReference type="InterPro" id="IPR001012">
    <property type="entry name" value="UBX_dom"/>
</dbReference>
<dbReference type="GO" id="GO:0005634">
    <property type="term" value="C:nucleus"/>
    <property type="evidence" value="ECO:0007669"/>
    <property type="project" value="TreeGrafter"/>
</dbReference>
<dbReference type="Pfam" id="PF00789">
    <property type="entry name" value="UBX"/>
    <property type="match status" value="1"/>
</dbReference>
<dbReference type="CDD" id="cd16105">
    <property type="entry name" value="Ubl_ASPSCR1_like"/>
    <property type="match status" value="1"/>
</dbReference>
<proteinExistence type="predicted"/>
<feature type="region of interest" description="Disordered" evidence="1">
    <location>
        <begin position="82"/>
        <end position="145"/>
    </location>
</feature>
<dbReference type="Gene3D" id="3.10.20.90">
    <property type="entry name" value="Phosphatidylinositol 3-kinase Catalytic Subunit, Chain A, domain 1"/>
    <property type="match status" value="2"/>
</dbReference>
<keyword evidence="4" id="KW-1185">Reference proteome</keyword>
<dbReference type="EMBL" id="JALJOV010000335">
    <property type="protein sequence ID" value="KAK9864591.1"/>
    <property type="molecule type" value="Genomic_DNA"/>
</dbReference>
<evidence type="ECO:0000313" key="3">
    <source>
        <dbReference type="EMBL" id="KAK9864591.1"/>
    </source>
</evidence>
<comment type="caution">
    <text evidence="3">The sequence shown here is derived from an EMBL/GenBank/DDBJ whole genome shotgun (WGS) entry which is preliminary data.</text>
</comment>
<feature type="domain" description="UBX" evidence="2">
    <location>
        <begin position="265"/>
        <end position="334"/>
    </location>
</feature>
<dbReference type="CDD" id="cd16118">
    <property type="entry name" value="UBX2_UBXN9"/>
    <property type="match status" value="1"/>
</dbReference>
<dbReference type="GO" id="GO:0005737">
    <property type="term" value="C:cytoplasm"/>
    <property type="evidence" value="ECO:0007669"/>
    <property type="project" value="TreeGrafter"/>
</dbReference>
<feature type="compositionally biased region" description="Polar residues" evidence="1">
    <location>
        <begin position="359"/>
        <end position="368"/>
    </location>
</feature>